<keyword evidence="17" id="KW-1185">Reference proteome</keyword>
<dbReference type="EC" id="3.1.26.4" evidence="2"/>
<feature type="domain" description="Reverse transcriptase" evidence="14">
    <location>
        <begin position="309"/>
        <end position="505"/>
    </location>
</feature>
<dbReference type="Gene3D" id="2.40.70.10">
    <property type="entry name" value="Acid Proteases"/>
    <property type="match status" value="1"/>
</dbReference>
<dbReference type="InterPro" id="IPR001969">
    <property type="entry name" value="Aspartic_peptidase_AS"/>
</dbReference>
<dbReference type="InterPro" id="IPR001584">
    <property type="entry name" value="Integrase_cat-core"/>
</dbReference>
<dbReference type="Gene3D" id="1.10.340.70">
    <property type="match status" value="1"/>
</dbReference>
<dbReference type="PROSITE" id="PS50994">
    <property type="entry name" value="INTEGRASE"/>
    <property type="match status" value="1"/>
</dbReference>
<dbReference type="InterPro" id="IPR041588">
    <property type="entry name" value="Integrase_H2C2"/>
</dbReference>
<gene>
    <name evidence="16" type="ORF">H4Q32_005773</name>
</gene>
<dbReference type="SUPFAM" id="SSF50630">
    <property type="entry name" value="Acid proteases"/>
    <property type="match status" value="1"/>
</dbReference>
<evidence type="ECO:0000256" key="7">
    <source>
        <dbReference type="ARBA" id="ARBA00022801"/>
    </source>
</evidence>
<dbReference type="PANTHER" id="PTHR37984:SF15">
    <property type="entry name" value="INTEGRASE CATALYTIC DOMAIN-CONTAINING PROTEIN"/>
    <property type="match status" value="1"/>
</dbReference>
<feature type="region of interest" description="Disordered" evidence="13">
    <location>
        <begin position="1364"/>
        <end position="1386"/>
    </location>
</feature>
<dbReference type="Pfam" id="PF17921">
    <property type="entry name" value="Integrase_H2C2"/>
    <property type="match status" value="1"/>
</dbReference>
<dbReference type="InterPro" id="IPR036397">
    <property type="entry name" value="RNaseH_sf"/>
</dbReference>
<evidence type="ECO:0000256" key="2">
    <source>
        <dbReference type="ARBA" id="ARBA00012180"/>
    </source>
</evidence>
<evidence type="ECO:0000256" key="6">
    <source>
        <dbReference type="ARBA" id="ARBA00022759"/>
    </source>
</evidence>
<dbReference type="Proteomes" id="UP000830375">
    <property type="component" value="Unassembled WGS sequence"/>
</dbReference>
<feature type="compositionally biased region" description="Basic and acidic residues" evidence="13">
    <location>
        <begin position="1434"/>
        <end position="1446"/>
    </location>
</feature>
<dbReference type="InterPro" id="IPR041577">
    <property type="entry name" value="RT_RNaseH_2"/>
</dbReference>
<keyword evidence="10" id="KW-0229">DNA integration</keyword>
<feature type="domain" description="Integrase catalytic" evidence="15">
    <location>
        <begin position="969"/>
        <end position="1126"/>
    </location>
</feature>
<dbReference type="Gene3D" id="3.30.70.270">
    <property type="match status" value="2"/>
</dbReference>
<dbReference type="PROSITE" id="PS00141">
    <property type="entry name" value="ASP_PROTEASE"/>
    <property type="match status" value="1"/>
</dbReference>
<dbReference type="CDD" id="cd00303">
    <property type="entry name" value="retropepsin_like"/>
    <property type="match status" value="1"/>
</dbReference>
<keyword evidence="9" id="KW-0694">RNA-binding</keyword>
<keyword evidence="5" id="KW-0540">Nuclease</keyword>
<comment type="similarity">
    <text evidence="1">Belongs to the beta type-B retroviral polymerase family. HERV class-II K(HML-2) pol subfamily.</text>
</comment>
<dbReference type="InterPro" id="IPR021109">
    <property type="entry name" value="Peptidase_aspartic_dom_sf"/>
</dbReference>
<evidence type="ECO:0000259" key="14">
    <source>
        <dbReference type="PROSITE" id="PS50878"/>
    </source>
</evidence>
<dbReference type="Gene3D" id="3.10.10.10">
    <property type="entry name" value="HIV Type 1 Reverse Transcriptase, subunit A, domain 1"/>
    <property type="match status" value="2"/>
</dbReference>
<sequence>MAQTQFKLQHPYVPKGLIGTKCTGQISIAGTKCNCILDTGSQVTTISQSFYNENLPNQQIHSLNNLLEVESANGQSVPYLGYIEVAITFPRDFVGADMEVPTLALVIPDLPSSSQPSVLVGTNTLDGLYKEFSRQQTRYFSPAYGYKQVLKTLEMRQAQNVEGNVGLVRLSGSCPQTIPAGQSAVLNGIVAASELCSDRWVVVEHPSSSLPGGLIVKTCVVTLREKRQCHLPVVIENPTIHDITVPSKSVVAELKAVQSVFPKEQSEITSKVELGSQSALELNFGDSPISREWRERLTKQLQMMSDVFSMHPQDFGCTDKVKHRINLADETPFKHRARPIHPDDREAVKKHLQELLDAGIIRESESPFSSPIVVLEDTFMALTGSQWFSVLDLKSGYYQIEVAEADKEKTAFVCPFGFYEFNRMPQGVTNAPSTFQRIMEKCMADINLKEVLVFIDDIIVFSKSLEEHEQRLIRVLTRLREYGLKLAPEKCVFAQTSVKYLGHIVSAQGVTTDPAKVEAVKTWPIPKTLKELRSFLGFIGLYRRFIKDFSKKVRPLNELTSGYPPAQKLRKVKNDGYRNPKDHFGSRWTTACQEAFALIIKELTTAPILAFADPDLPYILHTDASTTGLGAALYQEQHGKLRVIAYASRGLSKSESRYPAHKLEFLALKWAVVEKFNDYLYGSQFTVMTDSNPLTYVLSTAKLDATGYRWLSALSTYNFKLQYRSGKQNMDADGLSRRPHSNHVNEAFSQKEQDRILKFVEKHLMSSGEQEVSHEAVQAICDSCLMRCSEPSENLPIAFVCSLAMHGNAVPDVYAQEEQCGGLPVIPHLSQSEIQSAQLSDPSIREVITSIRTGESPSPTARNVLPRLPYLLREKERLELHNGVLYRRRNTAERVTYQLVLPEKFHEDVFKQLHDDLGHMGIERTLDMVRSRFYWPKMASDVEHKVRTCGRCIRRKTLPEKAAPLVNITSVRPLQLVCMDFLTLEPDKSNVKDILVITDHFTKYALAIPTPNQKAKTVARCLWENFISHYGYPERLHSDQGPDFESHLIKELCELAGIRKVRTTPYHPRSNPVERFNRTLLSMLGTLETKKKSKWKDYVKPLVHAYNCTRNETTGFSPYELMFGRQPKLPVDLAFGLPLRDKEEISHYQYVKTLRSNLEESFRIASEHAKKMAGRNKARFDKRVTVSQLHKGDRVLVRNVRLRGKNKLADKWEGVVYVVESQSGDLPVFKVRPETQAGPIRTLHRDLLLPCGDLPSEVDHPVTQGSFPKRKTRKRRGNETSTEGAEFQDSEEDEVYCLRPMFEMDEPFVPQKSFMEEFNIMDEDTPNTGLMVNQGSADVSPEAFAAVDNLPIGDLVFANGLPEREPAARDNSPVSSEALPVEGKVSEQSVFPTLSTQGESGVPLIQVERGPLHEASSSNQASSEGVVGESATEQNEREVRRSSRQRERPKKLTYPELGNPLVTIVQSLLQGLNMALVDSFQDLTSVEQLRFPSFGYGDGRVFLCCRRLCSNYRFVYAGLTVRGREVDGEPSIERNGLKFTGFSS</sequence>
<keyword evidence="7" id="KW-0378">Hydrolase</keyword>
<dbReference type="Gene3D" id="3.10.20.370">
    <property type="match status" value="1"/>
</dbReference>
<accession>A0ABQ8LPD8</accession>
<evidence type="ECO:0000313" key="16">
    <source>
        <dbReference type="EMBL" id="KAI2652537.1"/>
    </source>
</evidence>
<dbReference type="PANTHER" id="PTHR37984">
    <property type="entry name" value="PROTEIN CBG26694"/>
    <property type="match status" value="1"/>
</dbReference>
<evidence type="ECO:0000256" key="3">
    <source>
        <dbReference type="ARBA" id="ARBA00022679"/>
    </source>
</evidence>
<evidence type="ECO:0000259" key="15">
    <source>
        <dbReference type="PROSITE" id="PS50994"/>
    </source>
</evidence>
<dbReference type="EMBL" id="JACTAM010000019">
    <property type="protein sequence ID" value="KAI2652537.1"/>
    <property type="molecule type" value="Genomic_DNA"/>
</dbReference>
<dbReference type="Pfam" id="PF00078">
    <property type="entry name" value="RVT_1"/>
    <property type="match status" value="1"/>
</dbReference>
<comment type="caution">
    <text evidence="16">The sequence shown here is derived from an EMBL/GenBank/DDBJ whole genome shotgun (WGS) entry which is preliminary data.</text>
</comment>
<dbReference type="InterPro" id="IPR012337">
    <property type="entry name" value="RNaseH-like_sf"/>
</dbReference>
<feature type="region of interest" description="Disordered" evidence="13">
    <location>
        <begin position="1255"/>
        <end position="1289"/>
    </location>
</feature>
<evidence type="ECO:0000256" key="8">
    <source>
        <dbReference type="ARBA" id="ARBA00022842"/>
    </source>
</evidence>
<organism evidence="16 17">
    <name type="scientific">Labeo rohita</name>
    <name type="common">Indian major carp</name>
    <name type="synonym">Cyprinus rohita</name>
    <dbReference type="NCBI Taxonomy" id="84645"/>
    <lineage>
        <taxon>Eukaryota</taxon>
        <taxon>Metazoa</taxon>
        <taxon>Chordata</taxon>
        <taxon>Craniata</taxon>
        <taxon>Vertebrata</taxon>
        <taxon>Euteleostomi</taxon>
        <taxon>Actinopterygii</taxon>
        <taxon>Neopterygii</taxon>
        <taxon>Teleostei</taxon>
        <taxon>Ostariophysi</taxon>
        <taxon>Cypriniformes</taxon>
        <taxon>Cyprinidae</taxon>
        <taxon>Labeoninae</taxon>
        <taxon>Labeonini</taxon>
        <taxon>Labeo</taxon>
    </lineage>
</organism>
<dbReference type="InterPro" id="IPR050951">
    <property type="entry name" value="Retrovirus_Pol_polyprotein"/>
</dbReference>
<dbReference type="InterPro" id="IPR043128">
    <property type="entry name" value="Rev_trsase/Diguanyl_cyclase"/>
</dbReference>
<feature type="region of interest" description="Disordered" evidence="13">
    <location>
        <begin position="1411"/>
        <end position="1453"/>
    </location>
</feature>
<keyword evidence="4" id="KW-0548">Nucleotidyltransferase</keyword>
<keyword evidence="8" id="KW-0460">Magnesium</keyword>
<evidence type="ECO:0000256" key="13">
    <source>
        <dbReference type="SAM" id="MobiDB-lite"/>
    </source>
</evidence>
<dbReference type="Gene3D" id="3.30.420.10">
    <property type="entry name" value="Ribonuclease H-like superfamily/Ribonuclease H"/>
    <property type="match status" value="1"/>
</dbReference>
<dbReference type="Pfam" id="PF00665">
    <property type="entry name" value="rve"/>
    <property type="match status" value="1"/>
</dbReference>
<evidence type="ECO:0000256" key="4">
    <source>
        <dbReference type="ARBA" id="ARBA00022695"/>
    </source>
</evidence>
<evidence type="ECO:0000256" key="5">
    <source>
        <dbReference type="ARBA" id="ARBA00022722"/>
    </source>
</evidence>
<evidence type="ECO:0000256" key="10">
    <source>
        <dbReference type="ARBA" id="ARBA00022908"/>
    </source>
</evidence>
<dbReference type="Pfam" id="PF17919">
    <property type="entry name" value="RT_RNaseH_2"/>
    <property type="match status" value="1"/>
</dbReference>
<keyword evidence="11" id="KW-0695">RNA-directed DNA polymerase</keyword>
<evidence type="ECO:0000256" key="9">
    <source>
        <dbReference type="ARBA" id="ARBA00022884"/>
    </source>
</evidence>
<protein>
    <recommendedName>
        <fullName evidence="12">Gypsy retrotransposon integrase-like protein 1</fullName>
        <ecNumber evidence="2">3.1.26.4</ecNumber>
    </recommendedName>
</protein>
<evidence type="ECO:0000313" key="17">
    <source>
        <dbReference type="Proteomes" id="UP000830375"/>
    </source>
</evidence>
<evidence type="ECO:0000256" key="1">
    <source>
        <dbReference type="ARBA" id="ARBA00010879"/>
    </source>
</evidence>
<evidence type="ECO:0000256" key="12">
    <source>
        <dbReference type="ARBA" id="ARBA00039658"/>
    </source>
</evidence>
<dbReference type="PROSITE" id="PS50878">
    <property type="entry name" value="RT_POL"/>
    <property type="match status" value="1"/>
</dbReference>
<proteinExistence type="inferred from homology"/>
<dbReference type="SUPFAM" id="SSF53098">
    <property type="entry name" value="Ribonuclease H-like"/>
    <property type="match status" value="1"/>
</dbReference>
<keyword evidence="3" id="KW-0808">Transferase</keyword>
<dbReference type="CDD" id="cd01647">
    <property type="entry name" value="RT_LTR"/>
    <property type="match status" value="1"/>
</dbReference>
<dbReference type="CDD" id="cd09274">
    <property type="entry name" value="RNase_HI_RT_Ty3"/>
    <property type="match status" value="1"/>
</dbReference>
<dbReference type="InterPro" id="IPR043502">
    <property type="entry name" value="DNA/RNA_pol_sf"/>
</dbReference>
<dbReference type="SUPFAM" id="SSF56672">
    <property type="entry name" value="DNA/RNA polymerases"/>
    <property type="match status" value="1"/>
</dbReference>
<keyword evidence="6" id="KW-0255">Endonuclease</keyword>
<evidence type="ECO:0000256" key="11">
    <source>
        <dbReference type="ARBA" id="ARBA00022918"/>
    </source>
</evidence>
<reference evidence="16 17" key="1">
    <citation type="submission" date="2022-01" db="EMBL/GenBank/DDBJ databases">
        <title>A high-quality chromosome-level genome assembly of rohu carp, Labeo rohita.</title>
        <authorList>
            <person name="Arick M.A. II"/>
            <person name="Hsu C.-Y."/>
            <person name="Magbanua Z."/>
            <person name="Pechanova O."/>
            <person name="Grover C."/>
            <person name="Miller E."/>
            <person name="Thrash A."/>
            <person name="Ezzel L."/>
            <person name="Alam S."/>
            <person name="Benzie J."/>
            <person name="Hamilton M."/>
            <person name="Karsi A."/>
            <person name="Lawrence M.L."/>
            <person name="Peterson D.G."/>
        </authorList>
    </citation>
    <scope>NUCLEOTIDE SEQUENCE [LARGE SCALE GENOMIC DNA]</scope>
    <source>
        <strain evidence="17">BAU-BD-2019</strain>
        <tissue evidence="16">Blood</tissue>
    </source>
</reference>
<name>A0ABQ8LPD8_LABRO</name>
<dbReference type="InterPro" id="IPR000477">
    <property type="entry name" value="RT_dom"/>
</dbReference>